<reference evidence="1 2" key="1">
    <citation type="submission" date="2020-10" db="EMBL/GenBank/DDBJ databases">
        <title>Identification of Nocardia species via Next-generation sequencing and recognition of intraspecies genetic diversity.</title>
        <authorList>
            <person name="Li P."/>
            <person name="Li P."/>
            <person name="Lu B."/>
        </authorList>
    </citation>
    <scope>NUCLEOTIDE SEQUENCE [LARGE SCALE GENOMIC DNA]</scope>
    <source>
        <strain evidence="1 2">BJ06-0157</strain>
    </source>
</reference>
<proteinExistence type="predicted"/>
<dbReference type="Proteomes" id="UP000702209">
    <property type="component" value="Unassembled WGS sequence"/>
</dbReference>
<name>A0ABS0CX54_9NOCA</name>
<keyword evidence="2" id="KW-1185">Reference proteome</keyword>
<dbReference type="RefSeq" id="WP_195132405.1">
    <property type="nucleotide sequence ID" value="NZ_JADLQX010000024.1"/>
</dbReference>
<protein>
    <submittedName>
        <fullName evidence="1">Terminase</fullName>
    </submittedName>
</protein>
<gene>
    <name evidence="1" type="ORF">IU459_27070</name>
</gene>
<sequence length="591" mass="66608">MARARSAGPALITSAESEFAQIIEWYEYKLETTAPPTDLEWEPVKIGPTWQWDGGWLLPECTLGWRVLAWCGRWLRDKKGREWQFTLEQARFILWYFAVDAEGDFIHRNAVLQRLKGWGKDPLAACLALAACFAEVNFDHWHHGRPVGAQEPNAWVQIVAVSEKQTKNTMQLFPVLLPPETRNRYGIGQPGKFHVFGLGDTRQIEAVTSNPDSIEGGRPTLVIRNETQNWRESNRGHDMAGALAGNAAKSERGAARMLDICNAYRPGEDSVGERRREAYDATQGEDPTAMDFGLLYDSLEAPPEAPLTAEDAPAVVRAIAGDSTWLDTRRNGSIVQYILNPENPPSESRRKWYNQIVATADAWTTPQLWDRLADPSVLPPEGAEVFLFLDGSKSDDATALIGCRLDTGDVFVVGIWERPANWDSKRAWLVDRADVDGRVRWACARWDVYGLWCDPSDARDDESGELYWEPLCDDWTEIQDWRLPAVKSGDRQHPIIWDMRSPRHAALHTQHAERTVTDIKDGAFRYDGNKRLRTHVHNARRRPGKYGVGLGKSGRGSSRKVDAAVAMVGARLMRKTWLLANPDGPNEAFFL</sequence>
<evidence type="ECO:0000313" key="1">
    <source>
        <dbReference type="EMBL" id="MBF6301178.1"/>
    </source>
</evidence>
<evidence type="ECO:0000313" key="2">
    <source>
        <dbReference type="Proteomes" id="UP000702209"/>
    </source>
</evidence>
<organism evidence="1 2">
    <name type="scientific">Nocardia amamiensis</name>
    <dbReference type="NCBI Taxonomy" id="404578"/>
    <lineage>
        <taxon>Bacteria</taxon>
        <taxon>Bacillati</taxon>
        <taxon>Actinomycetota</taxon>
        <taxon>Actinomycetes</taxon>
        <taxon>Mycobacteriales</taxon>
        <taxon>Nocardiaceae</taxon>
        <taxon>Nocardia</taxon>
    </lineage>
</organism>
<dbReference type="EMBL" id="JADLQX010000024">
    <property type="protein sequence ID" value="MBF6301178.1"/>
    <property type="molecule type" value="Genomic_DNA"/>
</dbReference>
<comment type="caution">
    <text evidence="1">The sequence shown here is derived from an EMBL/GenBank/DDBJ whole genome shotgun (WGS) entry which is preliminary data.</text>
</comment>
<accession>A0ABS0CX54</accession>